<keyword evidence="2" id="KW-1003">Cell membrane</keyword>
<protein>
    <submittedName>
        <fullName evidence="7">Ribose transport system permease protein</fullName>
    </submittedName>
</protein>
<evidence type="ECO:0000256" key="4">
    <source>
        <dbReference type="ARBA" id="ARBA00022989"/>
    </source>
</evidence>
<organism evidence="7 8">
    <name type="scientific">Labrys wisconsinensis</name>
    <dbReference type="NCBI Taxonomy" id="425677"/>
    <lineage>
        <taxon>Bacteria</taxon>
        <taxon>Pseudomonadati</taxon>
        <taxon>Pseudomonadota</taxon>
        <taxon>Alphaproteobacteria</taxon>
        <taxon>Hyphomicrobiales</taxon>
        <taxon>Xanthobacteraceae</taxon>
        <taxon>Labrys</taxon>
    </lineage>
</organism>
<dbReference type="PANTHER" id="PTHR32196:SF72">
    <property type="entry name" value="RIBOSE IMPORT PERMEASE PROTEIN RBSC"/>
    <property type="match status" value="1"/>
</dbReference>
<reference evidence="7 8" key="1">
    <citation type="submission" date="2023-07" db="EMBL/GenBank/DDBJ databases">
        <title>Genomic Encyclopedia of Type Strains, Phase IV (KMG-IV): sequencing the most valuable type-strain genomes for metagenomic binning, comparative biology and taxonomic classification.</title>
        <authorList>
            <person name="Goeker M."/>
        </authorList>
    </citation>
    <scope>NUCLEOTIDE SEQUENCE [LARGE SCALE GENOMIC DNA]</scope>
    <source>
        <strain evidence="7 8">DSM 19619</strain>
    </source>
</reference>
<name>A0ABU0J5S1_9HYPH</name>
<evidence type="ECO:0000256" key="2">
    <source>
        <dbReference type="ARBA" id="ARBA00022475"/>
    </source>
</evidence>
<keyword evidence="5 6" id="KW-0472">Membrane</keyword>
<evidence type="ECO:0000313" key="7">
    <source>
        <dbReference type="EMBL" id="MDQ0469579.1"/>
    </source>
</evidence>
<comment type="caution">
    <text evidence="7">The sequence shown here is derived from an EMBL/GenBank/DDBJ whole genome shotgun (WGS) entry which is preliminary data.</text>
</comment>
<feature type="transmembrane region" description="Helical" evidence="6">
    <location>
        <begin position="231"/>
        <end position="253"/>
    </location>
</feature>
<keyword evidence="3 6" id="KW-0812">Transmembrane</keyword>
<dbReference type="Pfam" id="PF02653">
    <property type="entry name" value="BPD_transp_2"/>
    <property type="match status" value="1"/>
</dbReference>
<evidence type="ECO:0000256" key="6">
    <source>
        <dbReference type="SAM" id="Phobius"/>
    </source>
</evidence>
<dbReference type="PANTHER" id="PTHR32196">
    <property type="entry name" value="ABC TRANSPORTER PERMEASE PROTEIN YPHD-RELATED-RELATED"/>
    <property type="match status" value="1"/>
</dbReference>
<feature type="transmembrane region" description="Helical" evidence="6">
    <location>
        <begin position="132"/>
        <end position="158"/>
    </location>
</feature>
<dbReference type="RefSeq" id="WP_307272419.1">
    <property type="nucleotide sequence ID" value="NZ_JAUSVX010000004.1"/>
</dbReference>
<feature type="transmembrane region" description="Helical" evidence="6">
    <location>
        <begin position="310"/>
        <end position="330"/>
    </location>
</feature>
<proteinExistence type="predicted"/>
<feature type="transmembrane region" description="Helical" evidence="6">
    <location>
        <begin position="33"/>
        <end position="50"/>
    </location>
</feature>
<evidence type="ECO:0000256" key="1">
    <source>
        <dbReference type="ARBA" id="ARBA00004651"/>
    </source>
</evidence>
<sequence length="334" mass="33816">MTEIAASPTTTQSPATRRAGPAARLLRGYRTEIAIAVAIVLIEIVVSFWSPQVLSAGNVANIAQASAPLILMALGVLLVIVTSGIDLSVGSTFSLTGMVAGLALSAGLPWPLACLVSLGVGCAVGALNGGLVTFVGLAPFVVTLITYAVGASLAFVITDGHSIAILDPDLWLLNGGTLVPGIVNYVLFCAVGVAAVEFALRRLVLGRWVYAIGSNDKAARLLGIPAGAVRFAVYVASGLFASFASLISLSYISNSEATSGANMMLQAIAACVIGGASLFGGTGSAVGAMLGAVMITVIQNGVNLIGINSFWQGSVTGLVILVAVLIDRLAKMRA</sequence>
<evidence type="ECO:0000256" key="5">
    <source>
        <dbReference type="ARBA" id="ARBA00023136"/>
    </source>
</evidence>
<feature type="transmembrane region" description="Helical" evidence="6">
    <location>
        <begin position="62"/>
        <end position="81"/>
    </location>
</feature>
<gene>
    <name evidence="7" type="ORF">QO011_002595</name>
</gene>
<accession>A0ABU0J5S1</accession>
<feature type="transmembrane region" description="Helical" evidence="6">
    <location>
        <begin position="265"/>
        <end position="298"/>
    </location>
</feature>
<feature type="transmembrane region" description="Helical" evidence="6">
    <location>
        <begin position="93"/>
        <end position="126"/>
    </location>
</feature>
<keyword evidence="8" id="KW-1185">Reference proteome</keyword>
<dbReference type="Proteomes" id="UP001242480">
    <property type="component" value="Unassembled WGS sequence"/>
</dbReference>
<evidence type="ECO:0000256" key="3">
    <source>
        <dbReference type="ARBA" id="ARBA00022692"/>
    </source>
</evidence>
<comment type="subcellular location">
    <subcellularLocation>
        <location evidence="1">Cell membrane</location>
        <topology evidence="1">Multi-pass membrane protein</topology>
    </subcellularLocation>
</comment>
<keyword evidence="4 6" id="KW-1133">Transmembrane helix</keyword>
<evidence type="ECO:0000313" key="8">
    <source>
        <dbReference type="Proteomes" id="UP001242480"/>
    </source>
</evidence>
<dbReference type="InterPro" id="IPR001851">
    <property type="entry name" value="ABC_transp_permease"/>
</dbReference>
<dbReference type="CDD" id="cd06579">
    <property type="entry name" value="TM_PBP1_transp_AraH_like"/>
    <property type="match status" value="1"/>
</dbReference>
<dbReference type="EMBL" id="JAUSVX010000004">
    <property type="protein sequence ID" value="MDQ0469579.1"/>
    <property type="molecule type" value="Genomic_DNA"/>
</dbReference>
<feature type="transmembrane region" description="Helical" evidence="6">
    <location>
        <begin position="170"/>
        <end position="196"/>
    </location>
</feature>